<evidence type="ECO:0000256" key="1">
    <source>
        <dbReference type="ARBA" id="ARBA00010643"/>
    </source>
</evidence>
<keyword evidence="2 8" id="KW-0001">2Fe-2S</keyword>
<comment type="similarity">
    <text evidence="1">Belongs to the complex I 24 kDa subunit family.</text>
</comment>
<evidence type="ECO:0000256" key="3">
    <source>
        <dbReference type="ARBA" id="ARBA00022723"/>
    </source>
</evidence>
<dbReference type="GO" id="GO:0051537">
    <property type="term" value="F:2 iron, 2 sulfur cluster binding"/>
    <property type="evidence" value="ECO:0007669"/>
    <property type="project" value="UniProtKB-KW"/>
</dbReference>
<evidence type="ECO:0000256" key="4">
    <source>
        <dbReference type="ARBA" id="ARBA00023004"/>
    </source>
</evidence>
<dbReference type="FunFam" id="1.10.10.1590:FF:000001">
    <property type="entry name" value="NADH-quinone oxidoreductase subunit E"/>
    <property type="match status" value="1"/>
</dbReference>
<organism evidence="9 10">
    <name type="scientific">Sphingomonas alpina</name>
    <dbReference type="NCBI Taxonomy" id="653931"/>
    <lineage>
        <taxon>Bacteria</taxon>
        <taxon>Pseudomonadati</taxon>
        <taxon>Pseudomonadota</taxon>
        <taxon>Alphaproteobacteria</taxon>
        <taxon>Sphingomonadales</taxon>
        <taxon>Sphingomonadaceae</taxon>
        <taxon>Sphingomonas</taxon>
    </lineage>
</organism>
<sequence>MRRTRESERPAPALTAEAVAYREAIGRFMAGVADGRGVLLPLLHALQEEFGHIDDALVPHVAEALNLSRADVHGVVTFYHDFRRQPAGRHVIKLCRAESCQARGGRAIERAAVERLGVAMGTTSADGRVTLEPVYCLGLCATGPNALVDGVPVSRIDGARLERLAAQVAA</sequence>
<evidence type="ECO:0000256" key="7">
    <source>
        <dbReference type="ARBA" id="ARBA00047712"/>
    </source>
</evidence>
<dbReference type="AlphaFoldDB" id="A0A7H0LFY7"/>
<dbReference type="Pfam" id="PF01257">
    <property type="entry name" value="2Fe-2S_thioredx"/>
    <property type="match status" value="1"/>
</dbReference>
<dbReference type="PIRSF" id="PIRSF000216">
    <property type="entry name" value="NADH_DH_24kDa"/>
    <property type="match status" value="1"/>
</dbReference>
<reference evidence="9 10" key="1">
    <citation type="submission" date="2020-09" db="EMBL/GenBank/DDBJ databases">
        <title>Sphingomonas sp., a new species isolated from pork steak.</title>
        <authorList>
            <person name="Heidler von Heilborn D."/>
        </authorList>
    </citation>
    <scope>NUCLEOTIDE SEQUENCE [LARGE SCALE GENOMIC DNA]</scope>
    <source>
        <strain evidence="10">S8-3T</strain>
    </source>
</reference>
<dbReference type="CDD" id="cd03081">
    <property type="entry name" value="TRX_Fd_NuoE_FDH_gamma"/>
    <property type="match status" value="1"/>
</dbReference>
<dbReference type="InterPro" id="IPR028431">
    <property type="entry name" value="NADP_DH_HndA-like"/>
</dbReference>
<dbReference type="InterPro" id="IPR036249">
    <property type="entry name" value="Thioredoxin-like_sf"/>
</dbReference>
<keyword evidence="3 8" id="KW-0479">Metal-binding</keyword>
<dbReference type="PANTHER" id="PTHR43342">
    <property type="entry name" value="NADH-QUINONE OXIDOREDUCTASE, E SUBUNIT"/>
    <property type="match status" value="1"/>
</dbReference>
<evidence type="ECO:0000256" key="5">
    <source>
        <dbReference type="ARBA" id="ARBA00023014"/>
    </source>
</evidence>
<feature type="binding site" evidence="8">
    <location>
        <position position="100"/>
    </location>
    <ligand>
        <name>[2Fe-2S] cluster</name>
        <dbReference type="ChEBI" id="CHEBI:190135"/>
    </ligand>
</feature>
<gene>
    <name evidence="9" type="ORF">H3Z74_17825</name>
</gene>
<feature type="binding site" evidence="8">
    <location>
        <position position="95"/>
    </location>
    <ligand>
        <name>[2Fe-2S] cluster</name>
        <dbReference type="ChEBI" id="CHEBI:190135"/>
    </ligand>
</feature>
<evidence type="ECO:0000256" key="6">
    <source>
        <dbReference type="ARBA" id="ARBA00034078"/>
    </source>
</evidence>
<comment type="cofactor">
    <cofactor evidence="6">
        <name>[2Fe-2S] cluster</name>
        <dbReference type="ChEBI" id="CHEBI:190135"/>
    </cofactor>
</comment>
<protein>
    <submittedName>
        <fullName evidence="9">Formate dehydrogenase subunit gamma</fullName>
    </submittedName>
</protein>
<dbReference type="NCBIfam" id="NF004638">
    <property type="entry name" value="PRK05988.1"/>
    <property type="match status" value="1"/>
</dbReference>
<dbReference type="EMBL" id="CP061038">
    <property type="protein sequence ID" value="QNQ08590.1"/>
    <property type="molecule type" value="Genomic_DNA"/>
</dbReference>
<dbReference type="GO" id="GO:0016491">
    <property type="term" value="F:oxidoreductase activity"/>
    <property type="evidence" value="ECO:0007669"/>
    <property type="project" value="InterPro"/>
</dbReference>
<evidence type="ECO:0000313" key="10">
    <source>
        <dbReference type="Proteomes" id="UP000516148"/>
    </source>
</evidence>
<name>A0A7H0LFY7_9SPHN</name>
<dbReference type="SUPFAM" id="SSF52833">
    <property type="entry name" value="Thioredoxin-like"/>
    <property type="match status" value="1"/>
</dbReference>
<proteinExistence type="inferred from homology"/>
<keyword evidence="10" id="KW-1185">Reference proteome</keyword>
<keyword evidence="5 8" id="KW-0411">Iron-sulfur</keyword>
<comment type="catalytic activity">
    <reaction evidence="7">
        <text>a quinone + NADH + 5 H(+)(in) = a quinol + NAD(+) + 4 H(+)(out)</text>
        <dbReference type="Rhea" id="RHEA:57888"/>
        <dbReference type="ChEBI" id="CHEBI:15378"/>
        <dbReference type="ChEBI" id="CHEBI:24646"/>
        <dbReference type="ChEBI" id="CHEBI:57540"/>
        <dbReference type="ChEBI" id="CHEBI:57945"/>
        <dbReference type="ChEBI" id="CHEBI:132124"/>
    </reaction>
</comment>
<feature type="binding site" evidence="8">
    <location>
        <position position="140"/>
    </location>
    <ligand>
        <name>[2Fe-2S] cluster</name>
        <dbReference type="ChEBI" id="CHEBI:190135"/>
    </ligand>
</feature>
<dbReference type="Gene3D" id="1.10.10.1590">
    <property type="entry name" value="NADH-quinone oxidoreductase subunit E"/>
    <property type="match status" value="1"/>
</dbReference>
<evidence type="ECO:0000313" key="9">
    <source>
        <dbReference type="EMBL" id="QNQ08590.1"/>
    </source>
</evidence>
<accession>A0A7H0LFY7</accession>
<comment type="cofactor">
    <cofactor evidence="8">
        <name>[2Fe-2S] cluster</name>
        <dbReference type="ChEBI" id="CHEBI:190135"/>
    </cofactor>
    <text evidence="8">Binds 1 [2Fe-2S] cluster.</text>
</comment>
<dbReference type="KEGG" id="spap:H3Z74_17825"/>
<evidence type="ECO:0000256" key="2">
    <source>
        <dbReference type="ARBA" id="ARBA00022714"/>
    </source>
</evidence>
<dbReference type="InterPro" id="IPR002023">
    <property type="entry name" value="NuoE-like"/>
</dbReference>
<dbReference type="RefSeq" id="WP_187760918.1">
    <property type="nucleotide sequence ID" value="NZ_JANQBJ010000010.1"/>
</dbReference>
<dbReference type="PANTHER" id="PTHR43342:SF2">
    <property type="entry name" value="POTENTIAL NAD-REDUCING HYDROGENASE SUBUNIT"/>
    <property type="match status" value="1"/>
</dbReference>
<feature type="binding site" evidence="8">
    <location>
        <position position="136"/>
    </location>
    <ligand>
        <name>[2Fe-2S] cluster</name>
        <dbReference type="ChEBI" id="CHEBI:190135"/>
    </ligand>
</feature>
<dbReference type="GO" id="GO:0046872">
    <property type="term" value="F:metal ion binding"/>
    <property type="evidence" value="ECO:0007669"/>
    <property type="project" value="UniProtKB-KW"/>
</dbReference>
<dbReference type="InterPro" id="IPR041921">
    <property type="entry name" value="NuoE_N"/>
</dbReference>
<dbReference type="Proteomes" id="UP000516148">
    <property type="component" value="Chromosome"/>
</dbReference>
<dbReference type="Gene3D" id="3.40.30.10">
    <property type="entry name" value="Glutaredoxin"/>
    <property type="match status" value="1"/>
</dbReference>
<dbReference type="PROSITE" id="PS01099">
    <property type="entry name" value="COMPLEX1_24K"/>
    <property type="match status" value="1"/>
</dbReference>
<keyword evidence="4 8" id="KW-0408">Iron</keyword>
<evidence type="ECO:0000256" key="8">
    <source>
        <dbReference type="PIRSR" id="PIRSR000216-1"/>
    </source>
</evidence>